<feature type="domain" description="Rho termination factor-like N-terminal" evidence="2">
    <location>
        <begin position="378"/>
        <end position="408"/>
    </location>
</feature>
<reference evidence="3" key="1">
    <citation type="submission" date="2022-04" db="EMBL/GenBank/DDBJ databases">
        <title>Carnegiea gigantea Genome sequencing and assembly v2.</title>
        <authorList>
            <person name="Copetti D."/>
            <person name="Sanderson M.J."/>
            <person name="Burquez A."/>
            <person name="Wojciechowski M.F."/>
        </authorList>
    </citation>
    <scope>NUCLEOTIDE SEQUENCE</scope>
    <source>
        <strain evidence="3">SGP5-SGP5p</strain>
        <tissue evidence="3">Aerial part</tissue>
    </source>
</reference>
<sequence>MSPTLNLLSNNLQGVSGRAVSISSSPQSERRTLHMSVMSPKCCLRHRSFVCKASFGGQRRDSDFSRQNRHESSQSWIQQNEERDDSDDIGKFEFLSAKNARLPSLSNSEKHHATAPPGRREWEILQLFRNTQALLRERGAVKEEKRSEAGETQNEGSDEIVDPLLRILKKCELEKRRANRGVSNEFPADRKIPQQSRKLYEEKGKGFSESIRTVREEPQGKSIRTVREEPQGKSIRAVREEPQGKYIRTVREEPQETKRPSFSRPVSNFQRRSPIPRIRYEPIVSSEESFDSVSYSDLDEKSGETHSEPDLGAEAEFDFESYMDLTSEEEEEEEEEELETAVLSETDLVNGHAAEFSAAEEDNVDEREAEKQHPELKDLKAMKLDELREVARARGMRGYSKLKKSELLGLLSEDAI</sequence>
<protein>
    <recommendedName>
        <fullName evidence="2">Rho termination factor-like N-terminal domain-containing protein</fullName>
    </recommendedName>
</protein>
<gene>
    <name evidence="3" type="ORF">Cgig2_033041</name>
</gene>
<feature type="region of interest" description="Disordered" evidence="1">
    <location>
        <begin position="57"/>
        <end position="87"/>
    </location>
</feature>
<comment type="caution">
    <text evidence="3">The sequence shown here is derived from an EMBL/GenBank/DDBJ whole genome shotgun (WGS) entry which is preliminary data.</text>
</comment>
<dbReference type="OrthoDB" id="652255at2759"/>
<proteinExistence type="predicted"/>
<evidence type="ECO:0000313" key="4">
    <source>
        <dbReference type="Proteomes" id="UP001153076"/>
    </source>
</evidence>
<evidence type="ECO:0000256" key="1">
    <source>
        <dbReference type="SAM" id="MobiDB-lite"/>
    </source>
</evidence>
<dbReference type="EMBL" id="JAKOGI010000267">
    <property type="protein sequence ID" value="KAJ8438162.1"/>
    <property type="molecule type" value="Genomic_DNA"/>
</dbReference>
<feature type="compositionally biased region" description="Basic and acidic residues" evidence="1">
    <location>
        <begin position="366"/>
        <end position="378"/>
    </location>
</feature>
<feature type="region of interest" description="Disordered" evidence="1">
    <location>
        <begin position="185"/>
        <end position="378"/>
    </location>
</feature>
<accession>A0A9Q1QDH0</accession>
<name>A0A9Q1QDH0_9CARY</name>
<dbReference type="InterPro" id="IPR011112">
    <property type="entry name" value="Rho-like_N"/>
</dbReference>
<feature type="compositionally biased region" description="Basic and acidic residues" evidence="1">
    <location>
        <begin position="187"/>
        <end position="259"/>
    </location>
</feature>
<evidence type="ECO:0000313" key="3">
    <source>
        <dbReference type="EMBL" id="KAJ8438162.1"/>
    </source>
</evidence>
<dbReference type="Gene3D" id="1.10.720.10">
    <property type="match status" value="1"/>
</dbReference>
<dbReference type="PANTHER" id="PTHR34449">
    <property type="entry name" value="RHO TERMINATION FACTOR"/>
    <property type="match status" value="1"/>
</dbReference>
<dbReference type="GO" id="GO:0006353">
    <property type="term" value="P:DNA-templated transcription termination"/>
    <property type="evidence" value="ECO:0007669"/>
    <property type="project" value="InterPro"/>
</dbReference>
<feature type="compositionally biased region" description="Basic and acidic residues" evidence="1">
    <location>
        <begin position="298"/>
        <end position="309"/>
    </location>
</feature>
<organism evidence="3 4">
    <name type="scientific">Carnegiea gigantea</name>
    <dbReference type="NCBI Taxonomy" id="171969"/>
    <lineage>
        <taxon>Eukaryota</taxon>
        <taxon>Viridiplantae</taxon>
        <taxon>Streptophyta</taxon>
        <taxon>Embryophyta</taxon>
        <taxon>Tracheophyta</taxon>
        <taxon>Spermatophyta</taxon>
        <taxon>Magnoliopsida</taxon>
        <taxon>eudicotyledons</taxon>
        <taxon>Gunneridae</taxon>
        <taxon>Pentapetalae</taxon>
        <taxon>Caryophyllales</taxon>
        <taxon>Cactineae</taxon>
        <taxon>Cactaceae</taxon>
        <taxon>Cactoideae</taxon>
        <taxon>Echinocereeae</taxon>
        <taxon>Carnegiea</taxon>
    </lineage>
</organism>
<dbReference type="Pfam" id="PF07498">
    <property type="entry name" value="Rho_N"/>
    <property type="match status" value="1"/>
</dbReference>
<dbReference type="Proteomes" id="UP001153076">
    <property type="component" value="Unassembled WGS sequence"/>
</dbReference>
<feature type="compositionally biased region" description="Low complexity" evidence="1">
    <location>
        <begin position="284"/>
        <end position="296"/>
    </location>
</feature>
<keyword evidence="4" id="KW-1185">Reference proteome</keyword>
<feature type="compositionally biased region" description="Acidic residues" evidence="1">
    <location>
        <begin position="311"/>
        <end position="339"/>
    </location>
</feature>
<feature type="compositionally biased region" description="Basic and acidic residues" evidence="1">
    <location>
        <begin position="58"/>
        <end position="72"/>
    </location>
</feature>
<dbReference type="PANTHER" id="PTHR34449:SF5">
    <property type="entry name" value="ATP BINDING _ ATPASE"/>
    <property type="match status" value="1"/>
</dbReference>
<evidence type="ECO:0000259" key="2">
    <source>
        <dbReference type="Pfam" id="PF07498"/>
    </source>
</evidence>
<dbReference type="AlphaFoldDB" id="A0A9Q1QDH0"/>